<dbReference type="InterPro" id="IPR000210">
    <property type="entry name" value="BTB/POZ_dom"/>
</dbReference>
<dbReference type="RefSeq" id="XP_056072648.1">
    <property type="nucleotide sequence ID" value="XM_056212340.1"/>
</dbReference>
<dbReference type="OrthoDB" id="3795781at2759"/>
<dbReference type="GeneID" id="80907069"/>
<protein>
    <recommendedName>
        <fullName evidence="1">BTB domain-containing protein</fullName>
    </recommendedName>
</protein>
<evidence type="ECO:0000259" key="1">
    <source>
        <dbReference type="PROSITE" id="PS50097"/>
    </source>
</evidence>
<dbReference type="AlphaFoldDB" id="A0A9W8XNQ3"/>
<organism evidence="2 3">
    <name type="scientific">Didymosphaeria variabile</name>
    <dbReference type="NCBI Taxonomy" id="1932322"/>
    <lineage>
        <taxon>Eukaryota</taxon>
        <taxon>Fungi</taxon>
        <taxon>Dikarya</taxon>
        <taxon>Ascomycota</taxon>
        <taxon>Pezizomycotina</taxon>
        <taxon>Dothideomycetes</taxon>
        <taxon>Pleosporomycetidae</taxon>
        <taxon>Pleosporales</taxon>
        <taxon>Massarineae</taxon>
        <taxon>Didymosphaeriaceae</taxon>
        <taxon>Didymosphaeria</taxon>
    </lineage>
</organism>
<reference evidence="2" key="1">
    <citation type="submission" date="2022-10" db="EMBL/GenBank/DDBJ databases">
        <title>Tapping the CABI collections for fungal endophytes: first genome assemblies for Collariella, Neodidymelliopsis, Ascochyta clinopodiicola, Didymella pomorum, Didymosphaeria variabile, Neocosmospora piperis and Neocucurbitaria cava.</title>
        <authorList>
            <person name="Hill R."/>
        </authorList>
    </citation>
    <scope>NUCLEOTIDE SEQUENCE</scope>
    <source>
        <strain evidence="2">IMI 356815</strain>
    </source>
</reference>
<dbReference type="Proteomes" id="UP001140513">
    <property type="component" value="Unassembled WGS sequence"/>
</dbReference>
<comment type="caution">
    <text evidence="2">The sequence shown here is derived from an EMBL/GenBank/DDBJ whole genome shotgun (WGS) entry which is preliminary data.</text>
</comment>
<proteinExistence type="predicted"/>
<dbReference type="PANTHER" id="PTHR24413">
    <property type="entry name" value="SPECKLE-TYPE POZ PROTEIN"/>
    <property type="match status" value="1"/>
</dbReference>
<feature type="domain" description="BTB" evidence="1">
    <location>
        <begin position="32"/>
        <end position="101"/>
    </location>
</feature>
<name>A0A9W8XNQ3_9PLEO</name>
<sequence>MSSGIMVAAAGQETKSGSKDFYAELLKTGMFSDLTLEVAGQKLKAHSVVLVAKSPLFAERIAKLKEVGKREGAFTILEVRSIDIVKNALSYCYTGSYAVPGSMPGDNRAETTSEVRLHAVIYMFSDCLKIAGLSEHSLKAFSTTATRHLQDPETKKACRGTIKAILSTGGSTLVDNPQFLETVSQLHGFDLFDESSTWGEIKNIVGYAATTADKISTLIDTKGKIHNFSSWNSNLPYSVMAGSVQRENWTPPKDFNKHLFRTGMFYDVTIEHGKGHVFKAHSTILSAKSSWFADRLVGRPFIDRIRVLGHHPSDVKLFGQLFSDTLCNCVVPENTAPCASWACFLELLQFCYTGEYVPVVVEDASKIFYQCTKHVYLYVLGKRYGIPDGLPPAVAFFAIDIDRVRKTSIDNAISLVNAVYESLGSDTDDALVAEARKIAMRMIDSMDVRVSDEDILKIKKGHIKDRMPKASADLFDRGYEPQFLATGNTFTSSTSQRRDSDACFRCRIATPVKDTRLCRQCTDMPVLVSNVTYAPKYHQKTGNFWGPPLAGTRHKFQAGMTCTFWACIGCDRIWQGQGLHQSEIEMKECPACDPEGKYTYPRDKNGVRRIYWKCHSCLTVWVAHDFERKKMSNMDSCV</sequence>
<feature type="domain" description="BTB" evidence="1">
    <location>
        <begin position="266"/>
        <end position="355"/>
    </location>
</feature>
<dbReference type="PROSITE" id="PS50097">
    <property type="entry name" value="BTB"/>
    <property type="match status" value="2"/>
</dbReference>
<dbReference type="Pfam" id="PF00651">
    <property type="entry name" value="BTB"/>
    <property type="match status" value="2"/>
</dbReference>
<dbReference type="SUPFAM" id="SSF54695">
    <property type="entry name" value="POZ domain"/>
    <property type="match status" value="2"/>
</dbReference>
<gene>
    <name evidence="2" type="ORF">N0V89_003539</name>
</gene>
<dbReference type="EMBL" id="JAPEUX010000003">
    <property type="protein sequence ID" value="KAJ4355522.1"/>
    <property type="molecule type" value="Genomic_DNA"/>
</dbReference>
<evidence type="ECO:0000313" key="3">
    <source>
        <dbReference type="Proteomes" id="UP001140513"/>
    </source>
</evidence>
<dbReference type="Gene3D" id="3.30.710.10">
    <property type="entry name" value="Potassium Channel Kv1.1, Chain A"/>
    <property type="match status" value="2"/>
</dbReference>
<dbReference type="InterPro" id="IPR011333">
    <property type="entry name" value="SKP1/BTB/POZ_sf"/>
</dbReference>
<accession>A0A9W8XNQ3</accession>
<dbReference type="CDD" id="cd18186">
    <property type="entry name" value="BTB_POZ_ZBTB_KLHL-like"/>
    <property type="match status" value="2"/>
</dbReference>
<keyword evidence="3" id="KW-1185">Reference proteome</keyword>
<dbReference type="SMART" id="SM00225">
    <property type="entry name" value="BTB"/>
    <property type="match status" value="2"/>
</dbReference>
<evidence type="ECO:0000313" key="2">
    <source>
        <dbReference type="EMBL" id="KAJ4355522.1"/>
    </source>
</evidence>